<dbReference type="InterPro" id="IPR008979">
    <property type="entry name" value="Galactose-bd-like_sf"/>
</dbReference>
<feature type="domain" description="Glycosyl hydrolase family 98 putative carbohydrate-binding module" evidence="2">
    <location>
        <begin position="43"/>
        <end position="188"/>
    </location>
</feature>
<dbReference type="InterPro" id="IPR013222">
    <property type="entry name" value="Glyco_hyd_98_carb-bd"/>
</dbReference>
<dbReference type="SMART" id="SM00776">
    <property type="entry name" value="NPCBM"/>
    <property type="match status" value="2"/>
</dbReference>
<dbReference type="SUPFAM" id="SSF53474">
    <property type="entry name" value="alpha/beta-Hydrolases"/>
    <property type="match status" value="1"/>
</dbReference>
<keyword evidence="1" id="KW-0732">Signal</keyword>
<dbReference type="RefSeq" id="WP_345402631.1">
    <property type="nucleotide sequence ID" value="NZ_BAABLA010000111.1"/>
</dbReference>
<organism evidence="3 4">
    <name type="scientific">Haloechinothrix salitolerans</name>
    <dbReference type="NCBI Taxonomy" id="926830"/>
    <lineage>
        <taxon>Bacteria</taxon>
        <taxon>Bacillati</taxon>
        <taxon>Actinomycetota</taxon>
        <taxon>Actinomycetes</taxon>
        <taxon>Pseudonocardiales</taxon>
        <taxon>Pseudonocardiaceae</taxon>
        <taxon>Haloechinothrix</taxon>
    </lineage>
</organism>
<name>A0ABW2BTL5_9PSEU</name>
<dbReference type="PANTHER" id="PTHR34853:SF1">
    <property type="entry name" value="LIPASE 5"/>
    <property type="match status" value="1"/>
</dbReference>
<reference evidence="4" key="1">
    <citation type="journal article" date="2019" name="Int. J. Syst. Evol. Microbiol.">
        <title>The Global Catalogue of Microorganisms (GCM) 10K type strain sequencing project: providing services to taxonomists for standard genome sequencing and annotation.</title>
        <authorList>
            <consortium name="The Broad Institute Genomics Platform"/>
            <consortium name="The Broad Institute Genome Sequencing Center for Infectious Disease"/>
            <person name="Wu L."/>
            <person name="Ma J."/>
        </authorList>
    </citation>
    <scope>NUCLEOTIDE SEQUENCE [LARGE SCALE GENOMIC DNA]</scope>
    <source>
        <strain evidence="4">KCTC 32255</strain>
    </source>
</reference>
<dbReference type="EMBL" id="JBHSXX010000001">
    <property type="protein sequence ID" value="MFC6865899.1"/>
    <property type="molecule type" value="Genomic_DNA"/>
</dbReference>
<dbReference type="Gene3D" id="2.60.120.1060">
    <property type="entry name" value="NPCBM/NEW2 domain"/>
    <property type="match status" value="2"/>
</dbReference>
<feature type="signal peptide" evidence="1">
    <location>
        <begin position="1"/>
        <end position="29"/>
    </location>
</feature>
<dbReference type="InterPro" id="IPR038637">
    <property type="entry name" value="NPCBM_sf"/>
</dbReference>
<feature type="chain" id="PRO_5045614629" evidence="1">
    <location>
        <begin position="30"/>
        <end position="728"/>
    </location>
</feature>
<dbReference type="Gene3D" id="1.10.260.130">
    <property type="match status" value="1"/>
</dbReference>
<feature type="domain" description="Glycosyl hydrolase family 98 putative carbohydrate-binding module" evidence="2">
    <location>
        <begin position="203"/>
        <end position="348"/>
    </location>
</feature>
<protein>
    <submittedName>
        <fullName evidence="3">NPCBM/NEW2 domain-containing protein</fullName>
    </submittedName>
</protein>
<dbReference type="Gene3D" id="3.40.50.1820">
    <property type="entry name" value="alpha/beta hydrolase"/>
    <property type="match status" value="1"/>
</dbReference>
<dbReference type="Pfam" id="PF08305">
    <property type="entry name" value="NPCBM"/>
    <property type="match status" value="2"/>
</dbReference>
<proteinExistence type="predicted"/>
<dbReference type="InterPro" id="IPR029058">
    <property type="entry name" value="AB_hydrolase_fold"/>
</dbReference>
<keyword evidence="4" id="KW-1185">Reference proteome</keyword>
<evidence type="ECO:0000313" key="4">
    <source>
        <dbReference type="Proteomes" id="UP001596337"/>
    </source>
</evidence>
<dbReference type="SUPFAM" id="SSF49785">
    <property type="entry name" value="Galactose-binding domain-like"/>
    <property type="match status" value="2"/>
</dbReference>
<sequence>MVKSALGVRRRLSVFLVTLAAIAASTVGAAGAATGEESEPAPPTADVYASDLDWVSARNGWGPVERDMSNGEKEAGDGSTITVDGNSYAKGLGVHAGSVIRYHLGGNCETFVSDIGVDDEVWYSGSVVFSVIADGATAAQSPVLTGSSDVARIEADIDGASYVDLVVNEGGDTIDYDHADWAGARFLCSGDGTAQPVGDLTAPTSDTWASDMSFVRHQNGWGPAERDMSNGEKEVGDGATLHVNSYTFDKGIGVHANSRLRFYTGGQCDTFTAKVGIDEEVGGSGSVRFRVIADGYQVYASDRLTGYSFTRTVDARIAGAEFVDLVVDDAGDGIDEDHADWGDARFTCEEYPGTTFYDPPKTLPAENGALVRSEPSEFWISPLKLVKVDAEVTRMMYRTTDRGGDPIAVTGQLIVPNAEWDGPGERPVVAYAAGTQGLGDQCAPSRQTTVGTEYEAPFISGLLLRGYAVAMTDYQGLGTSGTHTYMVREATGRAVLDSARAALNLQGTGLSPTAPIAIAGYSQGGEAAGAAAELAASYAPELGIIGVAAGGVPGDLEIVARKLDGSLYVAFLGYAAKGLDAAYPTNLDDILNEKGHAWFDELAEQCTIESVLTTAWTDTSSLTVDGRPMREYITESPWAGPVSEQLLGDGRAPSVPTLVTHSEYDDVVPYEAGRGTAHRWCDQGADVRFSGNVAPGHVAGALVSYAEMFGFLEARIAGEPFSSNCSAF</sequence>
<accession>A0ABW2BTL5</accession>
<evidence type="ECO:0000259" key="2">
    <source>
        <dbReference type="SMART" id="SM00776"/>
    </source>
</evidence>
<evidence type="ECO:0000313" key="3">
    <source>
        <dbReference type="EMBL" id="MFC6865899.1"/>
    </source>
</evidence>
<dbReference type="Proteomes" id="UP001596337">
    <property type="component" value="Unassembled WGS sequence"/>
</dbReference>
<evidence type="ECO:0000256" key="1">
    <source>
        <dbReference type="SAM" id="SignalP"/>
    </source>
</evidence>
<dbReference type="Pfam" id="PF03583">
    <property type="entry name" value="LIP"/>
    <property type="match status" value="1"/>
</dbReference>
<comment type="caution">
    <text evidence="3">The sequence shown here is derived from an EMBL/GenBank/DDBJ whole genome shotgun (WGS) entry which is preliminary data.</text>
</comment>
<gene>
    <name evidence="3" type="ORF">ACFQGD_01925</name>
</gene>
<dbReference type="PANTHER" id="PTHR34853">
    <property type="match status" value="1"/>
</dbReference>
<dbReference type="InterPro" id="IPR005152">
    <property type="entry name" value="Lipase_secreted"/>
</dbReference>